<protein>
    <submittedName>
        <fullName evidence="1">Uncharacterized protein</fullName>
    </submittedName>
</protein>
<evidence type="ECO:0000313" key="1">
    <source>
        <dbReference type="EMBL" id="EPQ17041.1"/>
    </source>
</evidence>
<name>S7NI71_MYOBR</name>
<reference evidence="1 2" key="1">
    <citation type="journal article" date="2013" name="Nat. Commun.">
        <title>Genome analysis reveals insights into physiology and longevity of the Brandt's bat Myotis brandtii.</title>
        <authorList>
            <person name="Seim I."/>
            <person name="Fang X."/>
            <person name="Xiong Z."/>
            <person name="Lobanov A.V."/>
            <person name="Huang Z."/>
            <person name="Ma S."/>
            <person name="Feng Y."/>
            <person name="Turanov A.A."/>
            <person name="Zhu Y."/>
            <person name="Lenz T.L."/>
            <person name="Gerashchenko M.V."/>
            <person name="Fan D."/>
            <person name="Hee Yim S."/>
            <person name="Yao X."/>
            <person name="Jordan D."/>
            <person name="Xiong Y."/>
            <person name="Ma Y."/>
            <person name="Lyapunov A.N."/>
            <person name="Chen G."/>
            <person name="Kulakova O.I."/>
            <person name="Sun Y."/>
            <person name="Lee S.G."/>
            <person name="Bronson R.T."/>
            <person name="Moskalev A.A."/>
            <person name="Sunyaev S.R."/>
            <person name="Zhang G."/>
            <person name="Krogh A."/>
            <person name="Wang J."/>
            <person name="Gladyshev V.N."/>
        </authorList>
    </citation>
    <scope>NUCLEOTIDE SEQUENCE [LARGE SCALE GENOMIC DNA]</scope>
</reference>
<evidence type="ECO:0000313" key="2">
    <source>
        <dbReference type="Proteomes" id="UP000052978"/>
    </source>
</evidence>
<keyword evidence="2" id="KW-1185">Reference proteome</keyword>
<proteinExistence type="predicted"/>
<dbReference type="EMBL" id="KE164326">
    <property type="protein sequence ID" value="EPQ17041.1"/>
    <property type="molecule type" value="Genomic_DNA"/>
</dbReference>
<organism evidence="1 2">
    <name type="scientific">Myotis brandtii</name>
    <name type="common">Brandt's bat</name>
    <dbReference type="NCBI Taxonomy" id="109478"/>
    <lineage>
        <taxon>Eukaryota</taxon>
        <taxon>Metazoa</taxon>
        <taxon>Chordata</taxon>
        <taxon>Craniata</taxon>
        <taxon>Vertebrata</taxon>
        <taxon>Euteleostomi</taxon>
        <taxon>Mammalia</taxon>
        <taxon>Eutheria</taxon>
        <taxon>Laurasiatheria</taxon>
        <taxon>Chiroptera</taxon>
        <taxon>Yangochiroptera</taxon>
        <taxon>Vespertilionidae</taxon>
        <taxon>Myotis</taxon>
    </lineage>
</organism>
<sequence>MICYNSTCYTGCHQYDTHLPGKTENSRVKSDSRNTRLLTEVPWFSKSESSKVLAPLLLGGQVHVAKEESALETKVESVEDPDITREEKLRGQNELAQLASDPSSPGLVPWLLSWCPAQLSEFHPRTTWWFSVMVFCVFTGHLE</sequence>
<accession>S7NI71</accession>
<gene>
    <name evidence="1" type="ORF">D623_10022436</name>
</gene>
<dbReference type="AlphaFoldDB" id="S7NI71"/>
<dbReference type="Proteomes" id="UP000052978">
    <property type="component" value="Unassembled WGS sequence"/>
</dbReference>